<dbReference type="EMBL" id="JAQQAF010000004">
    <property type="protein sequence ID" value="KAJ8490792.1"/>
    <property type="molecule type" value="Genomic_DNA"/>
</dbReference>
<name>A0AAV8QTG0_ENSVE</name>
<dbReference type="Proteomes" id="UP001222027">
    <property type="component" value="Unassembled WGS sequence"/>
</dbReference>
<evidence type="ECO:0000256" key="6">
    <source>
        <dbReference type="SAM" id="SignalP"/>
    </source>
</evidence>
<evidence type="ECO:0000313" key="7">
    <source>
        <dbReference type="EMBL" id="KAJ8490792.1"/>
    </source>
</evidence>
<dbReference type="InterPro" id="IPR003406">
    <property type="entry name" value="Glyco_trans_14"/>
</dbReference>
<evidence type="ECO:0000256" key="2">
    <source>
        <dbReference type="ARBA" id="ARBA00022676"/>
    </source>
</evidence>
<evidence type="ECO:0000256" key="1">
    <source>
        <dbReference type="ARBA" id="ARBA00004606"/>
    </source>
</evidence>
<dbReference type="InterPro" id="IPR044174">
    <property type="entry name" value="BC10-like"/>
</dbReference>
<dbReference type="GO" id="GO:0016020">
    <property type="term" value="C:membrane"/>
    <property type="evidence" value="ECO:0007669"/>
    <property type="project" value="UniProtKB-SubCell"/>
</dbReference>
<sequence>MATLLSCFSLVVFALGSLVPLHFAKSLVFADLCFGTYALQSSVTGTARANAGGRLWHSMGDEELLRRASAVPRAVESRRKAKKVAFMFLTRGRIPFRVLWERFFRGHDGLFSIYIHASPDCEEEPPEASVFYMRRIPSKPVEWGGPSMLEAERRLLANALLDACNERFVLLSESCIPLFDFPTIYNYLIGSALSFVSSLDDPGKAGRGRYSRRMRPTVTLAEWRKGSQWFEVQRGLAVGIVSDRRYYPVFREHCRPPCYVDEHYLPTVVAKLAPGLNANRSVTWVDWSRGGSHPATYKRRDVSLGLMERMRRGSKCVYNNNNNNNNRTTTSSSCFLFARKFEASALGRLLLIADAAKRWN</sequence>
<keyword evidence="3" id="KW-0808">Transferase</keyword>
<keyword evidence="8" id="KW-1185">Reference proteome</keyword>
<dbReference type="PANTHER" id="PTHR31042">
    <property type="entry name" value="CORE-2/I-BRANCHING BETA-1,6-N-ACETYLGLUCOSAMINYLTRANSFERASE FAMILY PROTEIN-RELATED"/>
    <property type="match status" value="1"/>
</dbReference>
<proteinExistence type="predicted"/>
<keyword evidence="5" id="KW-0325">Glycoprotein</keyword>
<protein>
    <recommendedName>
        <fullName evidence="9">Glycosyl transferase CAP10 domain-containing protein</fullName>
    </recommendedName>
</protein>
<dbReference type="AlphaFoldDB" id="A0AAV8QTG0"/>
<feature type="signal peptide" evidence="6">
    <location>
        <begin position="1"/>
        <end position="24"/>
    </location>
</feature>
<comment type="subcellular location">
    <subcellularLocation>
        <location evidence="1">Membrane</location>
        <topology evidence="1">Single-pass type II membrane protein</topology>
    </subcellularLocation>
</comment>
<gene>
    <name evidence="7" type="ORF">OPV22_012513</name>
</gene>
<organism evidence="7 8">
    <name type="scientific">Ensete ventricosum</name>
    <name type="common">Abyssinian banana</name>
    <name type="synonym">Musa ensete</name>
    <dbReference type="NCBI Taxonomy" id="4639"/>
    <lineage>
        <taxon>Eukaryota</taxon>
        <taxon>Viridiplantae</taxon>
        <taxon>Streptophyta</taxon>
        <taxon>Embryophyta</taxon>
        <taxon>Tracheophyta</taxon>
        <taxon>Spermatophyta</taxon>
        <taxon>Magnoliopsida</taxon>
        <taxon>Liliopsida</taxon>
        <taxon>Zingiberales</taxon>
        <taxon>Musaceae</taxon>
        <taxon>Ensete</taxon>
    </lineage>
</organism>
<keyword evidence="2" id="KW-0328">Glycosyltransferase</keyword>
<evidence type="ECO:0000256" key="4">
    <source>
        <dbReference type="ARBA" id="ARBA00023136"/>
    </source>
</evidence>
<comment type="caution">
    <text evidence="7">The sequence shown here is derived from an EMBL/GenBank/DDBJ whole genome shotgun (WGS) entry which is preliminary data.</text>
</comment>
<dbReference type="Pfam" id="PF02485">
    <property type="entry name" value="Branch"/>
    <property type="match status" value="1"/>
</dbReference>
<dbReference type="PANTHER" id="PTHR31042:SF77">
    <property type="entry name" value="GLYCOSYLTRANSFERASE"/>
    <property type="match status" value="1"/>
</dbReference>
<evidence type="ECO:0000256" key="3">
    <source>
        <dbReference type="ARBA" id="ARBA00022679"/>
    </source>
</evidence>
<evidence type="ECO:0000256" key="5">
    <source>
        <dbReference type="ARBA" id="ARBA00023180"/>
    </source>
</evidence>
<keyword evidence="4" id="KW-0472">Membrane</keyword>
<evidence type="ECO:0000313" key="8">
    <source>
        <dbReference type="Proteomes" id="UP001222027"/>
    </source>
</evidence>
<feature type="chain" id="PRO_5043854909" description="Glycosyl transferase CAP10 domain-containing protein" evidence="6">
    <location>
        <begin position="25"/>
        <end position="360"/>
    </location>
</feature>
<reference evidence="7 8" key="1">
    <citation type="submission" date="2022-12" db="EMBL/GenBank/DDBJ databases">
        <title>Chromosome-scale assembly of the Ensete ventricosum genome.</title>
        <authorList>
            <person name="Dussert Y."/>
            <person name="Stocks J."/>
            <person name="Wendawek A."/>
            <person name="Woldeyes F."/>
            <person name="Nichols R.A."/>
            <person name="Borrell J.S."/>
        </authorList>
    </citation>
    <scope>NUCLEOTIDE SEQUENCE [LARGE SCALE GENOMIC DNA]</scope>
    <source>
        <strain evidence="8">cv. Maze</strain>
        <tissue evidence="7">Seeds</tissue>
    </source>
</reference>
<dbReference type="GO" id="GO:0016757">
    <property type="term" value="F:glycosyltransferase activity"/>
    <property type="evidence" value="ECO:0007669"/>
    <property type="project" value="UniProtKB-KW"/>
</dbReference>
<keyword evidence="6" id="KW-0732">Signal</keyword>
<accession>A0AAV8QTG0</accession>
<evidence type="ECO:0008006" key="9">
    <source>
        <dbReference type="Google" id="ProtNLM"/>
    </source>
</evidence>